<keyword evidence="2" id="KW-1185">Reference proteome</keyword>
<dbReference type="EMBL" id="RSEC01000032">
    <property type="protein sequence ID" value="RSD22003.1"/>
    <property type="molecule type" value="Genomic_DNA"/>
</dbReference>
<dbReference type="Proteomes" id="UP000267081">
    <property type="component" value="Unassembled WGS sequence"/>
</dbReference>
<evidence type="ECO:0000313" key="1">
    <source>
        <dbReference type="EMBL" id="RSD22003.1"/>
    </source>
</evidence>
<dbReference type="NCBIfam" id="NF045672">
    <property type="entry name" value="MCP_gp7_epsi_15"/>
    <property type="match status" value="1"/>
</dbReference>
<name>A0A3R9FCN2_9PSEU</name>
<dbReference type="InterPro" id="IPR048813">
    <property type="entry name" value="GP7-like"/>
</dbReference>
<sequence>MAITLAQAKVNVQDDVTFAVIDELRRYSWLLDQIVFDDVVNPTGGSTLTYGYTRLITAAAAAFRAINSEYVAGQATRQRFTSDLKPLGGTFNIDRVLAALGEAATNEVTFQLQQLVIAIKVKFQTELILGDTAVDANGFDGLSKALAGSSTEYVPNSATTHYADWSPATINSVDKANDALDILDEFLSTIHPSHTGGGLGGPDDVPPGTKGILGNTASITRVRSLARRAGMYTNTKDDLGRMVERYGPWVLVDIGDRMDGSAPIIPIETRDADGAGAGGNIPNLTDLYAVSFGLDAFHGASVANSQLVRTWMPDFEHAGAVKTGEAEMGPVTMVLKNSKTCGVLRNVKIR</sequence>
<protein>
    <submittedName>
        <fullName evidence="1">Phage major capsid protein</fullName>
    </submittedName>
</protein>
<organism evidence="1 2">
    <name type="scientific">Amycolatopsis eburnea</name>
    <dbReference type="NCBI Taxonomy" id="2267691"/>
    <lineage>
        <taxon>Bacteria</taxon>
        <taxon>Bacillati</taxon>
        <taxon>Actinomycetota</taxon>
        <taxon>Actinomycetes</taxon>
        <taxon>Pseudonocardiales</taxon>
        <taxon>Pseudonocardiaceae</taxon>
        <taxon>Amycolatopsis</taxon>
    </lineage>
</organism>
<gene>
    <name evidence="1" type="ORF">EIY87_09300</name>
</gene>
<dbReference type="RefSeq" id="WP_125307253.1">
    <property type="nucleotide sequence ID" value="NZ_RSEC01000032.1"/>
</dbReference>
<comment type="caution">
    <text evidence="1">The sequence shown here is derived from an EMBL/GenBank/DDBJ whole genome shotgun (WGS) entry which is preliminary data.</text>
</comment>
<reference evidence="1 2" key="1">
    <citation type="submission" date="2018-12" db="EMBL/GenBank/DDBJ databases">
        <title>Amycolatopsis eburnea sp. nov. actinomycete associate with arbuscular mycorrhiza fungal spore.</title>
        <authorList>
            <person name="Lumyong S."/>
            <person name="Chaiya L."/>
        </authorList>
    </citation>
    <scope>NUCLEOTIDE SEQUENCE [LARGE SCALE GENOMIC DNA]</scope>
    <source>
        <strain evidence="1 2">GLM-1</strain>
    </source>
</reference>
<dbReference type="AlphaFoldDB" id="A0A3R9FCN2"/>
<evidence type="ECO:0000313" key="2">
    <source>
        <dbReference type="Proteomes" id="UP000267081"/>
    </source>
</evidence>
<proteinExistence type="predicted"/>
<accession>A0A3R9FCN2</accession>
<dbReference type="OrthoDB" id="3514784at2"/>